<dbReference type="RefSeq" id="WP_071649641.1">
    <property type="nucleotide sequence ID" value="NZ_CP017962.1"/>
</dbReference>
<reference evidence="2 3" key="1">
    <citation type="submission" date="2016-11" db="EMBL/GenBank/DDBJ databases">
        <title>Complete genome sequencing of Virgibacillus halodenitrificans PDB-F2.</title>
        <authorList>
            <person name="Sun Z."/>
            <person name="Zhou Y."/>
            <person name="Li H."/>
        </authorList>
    </citation>
    <scope>NUCLEOTIDE SEQUENCE [LARGE SCALE GENOMIC DNA]</scope>
    <source>
        <strain evidence="2 3">PDB-F2</strain>
    </source>
</reference>
<feature type="domain" description="NERD" evidence="1">
    <location>
        <begin position="41"/>
        <end position="83"/>
    </location>
</feature>
<evidence type="ECO:0000259" key="1">
    <source>
        <dbReference type="PROSITE" id="PS50965"/>
    </source>
</evidence>
<evidence type="ECO:0000313" key="3">
    <source>
        <dbReference type="Proteomes" id="UP000182945"/>
    </source>
</evidence>
<dbReference type="AlphaFoldDB" id="A0AAC9J1E1"/>
<name>A0AAC9J1E1_VIRHA</name>
<dbReference type="PROSITE" id="PS50965">
    <property type="entry name" value="NERD"/>
    <property type="match status" value="1"/>
</dbReference>
<dbReference type="EMBL" id="CP017962">
    <property type="protein sequence ID" value="APC49636.1"/>
    <property type="molecule type" value="Genomic_DNA"/>
</dbReference>
<dbReference type="Proteomes" id="UP000182945">
    <property type="component" value="Chromosome"/>
</dbReference>
<sequence>MKLNSRTKPTSLKKYEALLQRLRPTHPKLLEVESKAAREMHGYEGEKLVDYHTDFLAEDFTIVHQLTLKLRGKLFQMDTIILS</sequence>
<dbReference type="InterPro" id="IPR011528">
    <property type="entry name" value="NERD"/>
</dbReference>
<evidence type="ECO:0000313" key="2">
    <source>
        <dbReference type="EMBL" id="APC49636.1"/>
    </source>
</evidence>
<dbReference type="KEGG" id="vhl:BME96_16190"/>
<organism evidence="2 3">
    <name type="scientific">Virgibacillus halodenitrificans</name>
    <name type="common">Bacillus halodenitrificans</name>
    <dbReference type="NCBI Taxonomy" id="1482"/>
    <lineage>
        <taxon>Bacteria</taxon>
        <taxon>Bacillati</taxon>
        <taxon>Bacillota</taxon>
        <taxon>Bacilli</taxon>
        <taxon>Bacillales</taxon>
        <taxon>Bacillaceae</taxon>
        <taxon>Virgibacillus</taxon>
    </lineage>
</organism>
<proteinExistence type="predicted"/>
<gene>
    <name evidence="2" type="ORF">BME96_16190</name>
</gene>
<protein>
    <recommendedName>
        <fullName evidence="1">NERD domain-containing protein</fullName>
    </recommendedName>
</protein>
<dbReference type="GeneID" id="71515953"/>
<accession>A0AAC9J1E1</accession>